<organism evidence="3 4">
    <name type="scientific">Streptomyces xanthii</name>
    <dbReference type="NCBI Taxonomy" id="2768069"/>
    <lineage>
        <taxon>Bacteria</taxon>
        <taxon>Bacillati</taxon>
        <taxon>Actinomycetota</taxon>
        <taxon>Actinomycetes</taxon>
        <taxon>Kitasatosporales</taxon>
        <taxon>Streptomycetaceae</taxon>
        <taxon>Streptomyces</taxon>
    </lineage>
</organism>
<accession>A0A7H1B5Q0</accession>
<dbReference type="GO" id="GO:0005975">
    <property type="term" value="P:carbohydrate metabolic process"/>
    <property type="evidence" value="ECO:0007669"/>
    <property type="project" value="UniProtKB-ARBA"/>
</dbReference>
<evidence type="ECO:0000313" key="4">
    <source>
        <dbReference type="Proteomes" id="UP000516428"/>
    </source>
</evidence>
<dbReference type="KEGG" id="sxn:IAG42_10760"/>
<protein>
    <submittedName>
        <fullName evidence="3">Ig-like domain repeat protein</fullName>
    </submittedName>
</protein>
<evidence type="ECO:0000259" key="2">
    <source>
        <dbReference type="Pfam" id="PF16640"/>
    </source>
</evidence>
<feature type="compositionally biased region" description="Polar residues" evidence="1">
    <location>
        <begin position="108"/>
        <end position="121"/>
    </location>
</feature>
<dbReference type="InterPro" id="IPR032109">
    <property type="entry name" value="Big_3_5"/>
</dbReference>
<dbReference type="Pfam" id="PF16640">
    <property type="entry name" value="Big_3_5"/>
    <property type="match status" value="1"/>
</dbReference>
<dbReference type="AlphaFoldDB" id="A0A7H1B5Q0"/>
<name>A0A7H1B5Q0_9ACTN</name>
<gene>
    <name evidence="3" type="ORF">IAG42_10760</name>
</gene>
<sequence>MIKSVRRGDASVGAEGRRTRGRRNLSVALLTTTLAGAFTVPMTVVAHAAPDCTTSTNPPIFRTLSGSNFEIDTSANLRVNGTGDCIDWRSSSTNTLRSGVLKKADRPSGSNDNSFTMGSSENDPDPKITTGSIPPNKSDLTNFGVYTETNTTPKFLELFWTRLNSPSGTTNMDFELNQKFCDPTASPTNCANNGDKETATPVRTAGDKLITYDLSRGGTVPTISIRTWSGSAWGSPTVISGGNSPQALGSVNSAAIPAGEAAGVGTPAGAGLDPFTFGEASISFDALFPPGSSCTSFGSVYAKSRSSDSFTAELKDFIDPEKVQISNCTSLTTNATATAPIEDSITDSATLAGGNNPTGTITFRAFDAAGCAAGDQVFTSTVPVDNGNGTYTSEPFTPTAVGTYYWTAQYSGDANNSPSASACGDDNESSEIKKANASISTLLSDSSITIGGSASDTATLNNATADAGGTVTYSVYSNIACTEGQRDAGTVNVTDGTVPPSNSLDFPETGTFYWQAHYSGDAKNEEALSPCESEPLTVGKAGADVDTAQEWTPQDSVTVNATAGGTPTGDVTFKLFGPNDADCSTTPKYTETVTLDADGKAKTSNDTFVVNKANAGQYRWKVMYNGDDNHDTALSQCGVENSTLTVTDSNA</sequence>
<dbReference type="Gene3D" id="2.60.40.10">
    <property type="entry name" value="Immunoglobulins"/>
    <property type="match status" value="2"/>
</dbReference>
<evidence type="ECO:0000256" key="1">
    <source>
        <dbReference type="SAM" id="MobiDB-lite"/>
    </source>
</evidence>
<dbReference type="Proteomes" id="UP000516428">
    <property type="component" value="Chromosome"/>
</dbReference>
<reference evidence="3 4" key="1">
    <citation type="submission" date="2020-09" db="EMBL/GenBank/DDBJ databases">
        <title>A novel species.</title>
        <authorList>
            <person name="Gao J."/>
        </authorList>
    </citation>
    <scope>NUCLEOTIDE SEQUENCE [LARGE SCALE GENOMIC DNA]</scope>
    <source>
        <strain evidence="3 4">CRXT-Y-14</strain>
    </source>
</reference>
<dbReference type="InterPro" id="IPR013783">
    <property type="entry name" value="Ig-like_fold"/>
</dbReference>
<dbReference type="EMBL" id="CP061281">
    <property type="protein sequence ID" value="QNS04055.1"/>
    <property type="molecule type" value="Genomic_DNA"/>
</dbReference>
<dbReference type="RefSeq" id="WP_188336797.1">
    <property type="nucleotide sequence ID" value="NZ_CP061281.1"/>
</dbReference>
<evidence type="ECO:0000313" key="3">
    <source>
        <dbReference type="EMBL" id="QNS04055.1"/>
    </source>
</evidence>
<proteinExistence type="predicted"/>
<keyword evidence="4" id="KW-1185">Reference proteome</keyword>
<feature type="domain" description="Bacterial Ig-like" evidence="2">
    <location>
        <begin position="333"/>
        <end position="422"/>
    </location>
</feature>
<feature type="region of interest" description="Disordered" evidence="1">
    <location>
        <begin position="98"/>
        <end position="136"/>
    </location>
</feature>